<gene>
    <name evidence="2" type="ORF">GCM10009655_05310</name>
</gene>
<dbReference type="Gene3D" id="2.40.50.420">
    <property type="entry name" value="Envelope glycoprotein gp160, DUF2291, alpha/beta domain"/>
    <property type="match status" value="1"/>
</dbReference>
<keyword evidence="1" id="KW-1133">Transmembrane helix</keyword>
<feature type="transmembrane region" description="Helical" evidence="1">
    <location>
        <begin position="25"/>
        <end position="45"/>
    </location>
</feature>
<dbReference type="RefSeq" id="WP_343922930.1">
    <property type="nucleotide sequence ID" value="NZ_BAAAKW010000014.1"/>
</dbReference>
<evidence type="ECO:0000256" key="1">
    <source>
        <dbReference type="SAM" id="Phobius"/>
    </source>
</evidence>
<sequence>MSTSTTPATATKAVRSPLSRATKRYIGIGAIVVVLIGMILGTKIVPADDPLAQGTQKFDAASYGGETFPGVQSAIADQATDAETLAAAIAEDPAAAATEYSVQSSGGAVYSTTFTGIVGEGKSGIYEVAVDGIAGDLLIRIQTGPAINGTELRDATGEIEFGQFVNQIDYQNAAAALNEELKTQVLANVDTTNLTGATVEITGAFTLINPSSWLVTPVEMTIQ</sequence>
<dbReference type="Gene3D" id="1.10.10.1260">
    <property type="entry name" value="Envelope glycoprotein gp160, DUF2291, helical domain"/>
    <property type="match status" value="1"/>
</dbReference>
<accession>A0ABP4G0W6</accession>
<dbReference type="EMBL" id="BAAAKW010000014">
    <property type="protein sequence ID" value="GAA1209190.1"/>
    <property type="molecule type" value="Genomic_DNA"/>
</dbReference>
<reference evidence="3" key="1">
    <citation type="journal article" date="2019" name="Int. J. Syst. Evol. Microbiol.">
        <title>The Global Catalogue of Microorganisms (GCM) 10K type strain sequencing project: providing services to taxonomists for standard genome sequencing and annotation.</title>
        <authorList>
            <consortium name="The Broad Institute Genomics Platform"/>
            <consortium name="The Broad Institute Genome Sequencing Center for Infectious Disease"/>
            <person name="Wu L."/>
            <person name="Ma J."/>
        </authorList>
    </citation>
    <scope>NUCLEOTIDE SEQUENCE [LARGE SCALE GENOMIC DNA]</scope>
    <source>
        <strain evidence="3">JCM 12762</strain>
    </source>
</reference>
<evidence type="ECO:0000313" key="3">
    <source>
        <dbReference type="Proteomes" id="UP001500943"/>
    </source>
</evidence>
<dbReference type="InterPro" id="IPR036215">
    <property type="entry name" value="TM0957-like_sf"/>
</dbReference>
<dbReference type="InterPro" id="IPR014582">
    <property type="entry name" value="UCP033535_lipo"/>
</dbReference>
<dbReference type="Pfam" id="PF10054">
    <property type="entry name" value="DUF2291"/>
    <property type="match status" value="1"/>
</dbReference>
<protein>
    <submittedName>
        <fullName evidence="2">DUF2291 domain-containing protein</fullName>
    </submittedName>
</protein>
<evidence type="ECO:0000313" key="2">
    <source>
        <dbReference type="EMBL" id="GAA1209190.1"/>
    </source>
</evidence>
<comment type="caution">
    <text evidence="2">The sequence shown here is derived from an EMBL/GenBank/DDBJ whole genome shotgun (WGS) entry which is preliminary data.</text>
</comment>
<dbReference type="PIRSF" id="PIRSF033535">
    <property type="entry name" value="UCP033535_plp"/>
    <property type="match status" value="1"/>
</dbReference>
<keyword evidence="3" id="KW-1185">Reference proteome</keyword>
<proteinExistence type="predicted"/>
<dbReference type="SUPFAM" id="SSF141318">
    <property type="entry name" value="TM0957-like"/>
    <property type="match status" value="1"/>
</dbReference>
<keyword evidence="1" id="KW-0812">Transmembrane</keyword>
<dbReference type="Proteomes" id="UP001500943">
    <property type="component" value="Unassembled WGS sequence"/>
</dbReference>
<keyword evidence="1" id="KW-0472">Membrane</keyword>
<name>A0ABP4G0W6_9MICO</name>
<organism evidence="2 3">
    <name type="scientific">Rhodoglobus aureus</name>
    <dbReference type="NCBI Taxonomy" id="191497"/>
    <lineage>
        <taxon>Bacteria</taxon>
        <taxon>Bacillati</taxon>
        <taxon>Actinomycetota</taxon>
        <taxon>Actinomycetes</taxon>
        <taxon>Micrococcales</taxon>
        <taxon>Microbacteriaceae</taxon>
        <taxon>Rhodoglobus</taxon>
    </lineage>
</organism>